<keyword evidence="2" id="KW-1185">Reference proteome</keyword>
<dbReference type="NCBIfam" id="NF000361">
    <property type="entry name" value="self_FomB_kinase"/>
    <property type="match status" value="1"/>
</dbReference>
<evidence type="ECO:0000313" key="2">
    <source>
        <dbReference type="Proteomes" id="UP000677875"/>
    </source>
</evidence>
<gene>
    <name evidence="1" type="ORF">J5Y05_01325</name>
</gene>
<keyword evidence="1" id="KW-0808">Transferase</keyword>
<name>A0A941AYK7_9ACTN</name>
<dbReference type="Proteomes" id="UP000677875">
    <property type="component" value="Unassembled WGS sequence"/>
</dbReference>
<dbReference type="RefSeq" id="WP_210867860.1">
    <property type="nucleotide sequence ID" value="NZ_JAGPNL010000001.1"/>
</dbReference>
<dbReference type="GO" id="GO:0016301">
    <property type="term" value="F:kinase activity"/>
    <property type="evidence" value="ECO:0007669"/>
    <property type="project" value="UniProtKB-KW"/>
</dbReference>
<protein>
    <submittedName>
        <fullName evidence="1">FomB family phosphonate monophosphate kinase</fullName>
    </submittedName>
</protein>
<sequence length="346" mass="38276">MPVSTEQTAVDAAGFAGRDVTVRSSAVLDLNVVKVRLMSNQEDFAGFSYFSAFADPATEADFEIVCVDLDRDPYDTEPLAAASDRTFRAKRFRTGFYLVHFFGAPAYLITRGRRFHVFGHRLEKTVWPYFVKYILTMHAVDHGMLHLKSAGFAHDDGSATLLVGRQGGGKTVFLAQACLAGADFLANTHVLVDDGVAHGVHTAMRIRADACFGDLIKAHDLTPHIESGDHVVSPHDLFEGRTTPRAPVRNIVLADFDPSRPRGLEETTPQAMTAFLTQFSSALTMYGLKDDLYDHCGKDLETYTRAHEAMARRLSRLVHGARLFRANVDMLDARTRDDTLARLAGR</sequence>
<evidence type="ECO:0000313" key="1">
    <source>
        <dbReference type="EMBL" id="MBQ0825160.1"/>
    </source>
</evidence>
<organism evidence="1 2">
    <name type="scientific">Streptomyces tagetis</name>
    <dbReference type="NCBI Taxonomy" id="2820809"/>
    <lineage>
        <taxon>Bacteria</taxon>
        <taxon>Bacillati</taxon>
        <taxon>Actinomycetota</taxon>
        <taxon>Actinomycetes</taxon>
        <taxon>Kitasatosporales</taxon>
        <taxon>Streptomycetaceae</taxon>
        <taxon>Streptomyces</taxon>
    </lineage>
</organism>
<comment type="caution">
    <text evidence="1">The sequence shown here is derived from an EMBL/GenBank/DDBJ whole genome shotgun (WGS) entry which is preliminary data.</text>
</comment>
<reference evidence="1" key="1">
    <citation type="submission" date="2021-04" db="EMBL/GenBank/DDBJ databases">
        <title>Genome seq and assembly of Streptomyces sp. RG38.</title>
        <authorList>
            <person name="Chhetri G."/>
        </authorList>
    </citation>
    <scope>NUCLEOTIDE SEQUENCE</scope>
    <source>
        <strain evidence="1">RG38</strain>
    </source>
</reference>
<dbReference type="EMBL" id="JAGPNL010000001">
    <property type="protein sequence ID" value="MBQ0825160.1"/>
    <property type="molecule type" value="Genomic_DNA"/>
</dbReference>
<dbReference type="AlphaFoldDB" id="A0A941AYK7"/>
<accession>A0A941AYK7</accession>
<keyword evidence="1" id="KW-0418">Kinase</keyword>
<proteinExistence type="predicted"/>